<accession>A0A069PW55</accession>
<name>A0A069PW55_9BURK</name>
<dbReference type="Proteomes" id="UP000027466">
    <property type="component" value="Unassembled WGS sequence"/>
</dbReference>
<organism evidence="1 2">
    <name type="scientific">Caballeronia glathei</name>
    <dbReference type="NCBI Taxonomy" id="60547"/>
    <lineage>
        <taxon>Bacteria</taxon>
        <taxon>Pseudomonadati</taxon>
        <taxon>Pseudomonadota</taxon>
        <taxon>Betaproteobacteria</taxon>
        <taxon>Burkholderiales</taxon>
        <taxon>Burkholderiaceae</taxon>
        <taxon>Caballeronia</taxon>
    </lineage>
</organism>
<dbReference type="EMBL" id="JFHC01000026">
    <property type="protein sequence ID" value="KDR41586.1"/>
    <property type="molecule type" value="Genomic_DNA"/>
</dbReference>
<dbReference type="RefSeq" id="WP_035939469.1">
    <property type="nucleotide sequence ID" value="NZ_CADFFX010000001.1"/>
</dbReference>
<evidence type="ECO:0000313" key="2">
    <source>
        <dbReference type="Proteomes" id="UP000027466"/>
    </source>
</evidence>
<comment type="caution">
    <text evidence="1">The sequence shown here is derived from an EMBL/GenBank/DDBJ whole genome shotgun (WGS) entry which is preliminary data.</text>
</comment>
<keyword evidence="2" id="KW-1185">Reference proteome</keyword>
<protein>
    <submittedName>
        <fullName evidence="1">Uncharacterized protein</fullName>
    </submittedName>
</protein>
<proteinExistence type="predicted"/>
<evidence type="ECO:0000313" key="1">
    <source>
        <dbReference type="EMBL" id="KDR41586.1"/>
    </source>
</evidence>
<sequence length="274" mass="28273">MAIFTFANNISTTLAGAVAPSDTSLTLSSSAGLPASIPAGMSLVITLNDQATRDNFEVIYAGAVSGATLSNLSRGQEGTSALAWLTGDFAFSGPTAGQQQSFGQLAKDNDWTGSNSFEQSVDVTGEVTATQGFLVPHNTSSLGYQLSSTFGPFSAFFCSPTNQVMIGNTSFPFFIRGANGGNVFGIGQTQITVIRTYNTPFVNNTPAPIMVSAATSSTGTGSIGIFINGVEFTNSSATSSGQALCVWAIVMPGSTYQYVTTGSVSPTATFTEIR</sequence>
<reference evidence="1 2" key="1">
    <citation type="submission" date="2014-03" db="EMBL/GenBank/DDBJ databases">
        <title>Draft Genome Sequences of Four Burkholderia Strains.</title>
        <authorList>
            <person name="Liu X.Y."/>
            <person name="Li C.X."/>
            <person name="Xu J.H."/>
        </authorList>
    </citation>
    <scope>NUCLEOTIDE SEQUENCE [LARGE SCALE GENOMIC DNA]</scope>
    <source>
        <strain evidence="1 2">DSM 50014</strain>
    </source>
</reference>
<dbReference type="STRING" id="60547.GCA_000751215_06365"/>
<dbReference type="AlphaFoldDB" id="A0A069PW55"/>
<gene>
    <name evidence="1" type="ORF">BG61_16670</name>
</gene>